<feature type="compositionally biased region" description="Basic and acidic residues" evidence="11">
    <location>
        <begin position="182"/>
        <end position="191"/>
    </location>
</feature>
<evidence type="ECO:0000313" key="13">
    <source>
        <dbReference type="Proteomes" id="UP000299084"/>
    </source>
</evidence>
<sequence>LFSCLSPSHHATEEAGQPVADPGMVMDSVEAGDTTPPTKRKSKFSGFGKIFKPWKWRKKKSDKFKETSEVLERKISMRKPREELVKRGVLLEDCEQGGEDPGKLSHAMLKNGHTTPIGSARSSSPVQVEEEPGRVANLRKSIPEEDPKKRLGSTGSQSNSEAESIPENVTKQPLLPPKRHFSSHEANEGQAKDATSSGSTARPISSTSTTAITTVPTATTAATNLAKTVHSSVPPSQAPRTPAAPASTNTTATPSLTHTVPAKQPPIPPPKPAHRNSNPVIAELSQAINSGTLLSKPSPPLPPKRGIPSTLVPTSESAAAAATTTKAPSDQREKSTCSVGSEPLLTIPPSSPSPPLPTHIPPEPPRSPPFPAKTFQVVPEIEFLPSLDLSQEVPQQENQKKEVPKRMLDHSFGEPHVPPRLPPLPLHIRIQQALTSPLPMTPPLEGSHRAHSLLFENSDNFSEDSSTLGRTRSLPITIEMLKVPDDEEEEEQIHLFAFDEEVASTSVVPKPPQRLQEEEEEKESDSDSEGPIQYRDEEDEDESHHSALANKVKRKDTLAMKLNHRPSEPEVITDSWPRKSKEEWNEIRHQIGNTLIRRLSQRPTPEELEQRNILQPKNEADRQAEKREIKRRLTRKLSQRPTVAELLARKILRFNEYVEVTDAHDYDRRADKPWTKLTPADKVSVICLSTEDAETFVSTLQAAIRKELNEFKSSEMEVHEESKHFTR</sequence>
<feature type="compositionally biased region" description="Acidic residues" evidence="11">
    <location>
        <begin position="517"/>
        <end position="528"/>
    </location>
</feature>
<comment type="similarity">
    <text evidence="1 10">Belongs to the phosphatase and actin regulator family.</text>
</comment>
<evidence type="ECO:0000313" key="12">
    <source>
        <dbReference type="EMBL" id="KAB1269240.1"/>
    </source>
</evidence>
<comment type="caution">
    <text evidence="12">The sequence shown here is derived from an EMBL/GenBank/DDBJ whole genome shotgun (WGS) entry which is preliminary data.</text>
</comment>
<evidence type="ECO:0000256" key="8">
    <source>
        <dbReference type="ARBA" id="ARBA00023273"/>
    </source>
</evidence>
<reference evidence="12 13" key="1">
    <citation type="journal article" date="2019" name="Mol. Ecol. Resour.">
        <title>Improving Illumina assemblies with Hi-C and long reads: an example with the North African dromedary.</title>
        <authorList>
            <person name="Elbers J.P."/>
            <person name="Rogers M.F."/>
            <person name="Perelman P.L."/>
            <person name="Proskuryakova A.A."/>
            <person name="Serdyukova N.A."/>
            <person name="Johnson W.E."/>
            <person name="Horin P."/>
            <person name="Corander J."/>
            <person name="Murphy D."/>
            <person name="Burger P.A."/>
        </authorList>
    </citation>
    <scope>NUCLEOTIDE SEQUENCE [LARGE SCALE GENOMIC DNA]</scope>
    <source>
        <strain evidence="12">Drom800</strain>
        <tissue evidence="12">Blood</tissue>
    </source>
</reference>
<keyword evidence="8 10" id="KW-0966">Cell projection</keyword>
<evidence type="ECO:0000256" key="2">
    <source>
        <dbReference type="ARBA" id="ARBA00011844"/>
    </source>
</evidence>
<dbReference type="PROSITE" id="PS51073">
    <property type="entry name" value="RPEL"/>
    <property type="match status" value="3"/>
</dbReference>
<keyword evidence="5" id="KW-0677">Repeat</keyword>
<dbReference type="Pfam" id="PF02755">
    <property type="entry name" value="RPEL"/>
    <property type="match status" value="3"/>
</dbReference>
<evidence type="ECO:0000256" key="3">
    <source>
        <dbReference type="ARBA" id="ARBA00022473"/>
    </source>
</evidence>
<feature type="compositionally biased region" description="Pro residues" evidence="11">
    <location>
        <begin position="349"/>
        <end position="371"/>
    </location>
</feature>
<dbReference type="AlphaFoldDB" id="A0A5N4DDR0"/>
<evidence type="ECO:0000256" key="7">
    <source>
        <dbReference type="ARBA" id="ARBA00023203"/>
    </source>
</evidence>
<gene>
    <name evidence="12" type="ORF">Cadr_000013506</name>
</gene>
<dbReference type="GO" id="GO:0003779">
    <property type="term" value="F:actin binding"/>
    <property type="evidence" value="ECO:0007669"/>
    <property type="project" value="UniProtKB-UniRule"/>
</dbReference>
<dbReference type="InterPro" id="IPR004018">
    <property type="entry name" value="RPEL_repeat"/>
</dbReference>
<name>A0A5N4DDR0_CAMDR</name>
<evidence type="ECO:0000256" key="11">
    <source>
        <dbReference type="SAM" id="MobiDB-lite"/>
    </source>
</evidence>
<evidence type="ECO:0000256" key="5">
    <source>
        <dbReference type="ARBA" id="ARBA00022737"/>
    </source>
</evidence>
<feature type="repeat" description="RPEL" evidence="9">
    <location>
        <begin position="69"/>
        <end position="94"/>
    </location>
</feature>
<protein>
    <recommendedName>
        <fullName evidence="10">Phosphatase and actin regulator 4</fullName>
    </recommendedName>
</protein>
<accession>A0A5N4DDR0</accession>
<feature type="compositionally biased region" description="Polar residues" evidence="11">
    <location>
        <begin position="112"/>
        <end position="126"/>
    </location>
</feature>
<dbReference type="GO" id="GO:2001045">
    <property type="term" value="P:negative regulation of integrin-mediated signaling pathway"/>
    <property type="evidence" value="ECO:0007669"/>
    <property type="project" value="UniProtKB-UniRule"/>
</dbReference>
<feature type="repeat" description="RPEL" evidence="9">
    <location>
        <begin position="631"/>
        <end position="656"/>
    </location>
</feature>
<dbReference type="GO" id="GO:0061386">
    <property type="term" value="P:closure of optic fissure"/>
    <property type="evidence" value="ECO:0007669"/>
    <property type="project" value="UniProtKB-UniRule"/>
</dbReference>
<dbReference type="Gene3D" id="6.10.140.1750">
    <property type="match status" value="1"/>
</dbReference>
<comment type="subunit">
    <text evidence="2 10">Binds PPP1CA and actin.</text>
</comment>
<keyword evidence="7 10" id="KW-0009">Actin-binding</keyword>
<dbReference type="GO" id="GO:0008157">
    <property type="term" value="F:protein phosphatase 1 binding"/>
    <property type="evidence" value="ECO:0007669"/>
    <property type="project" value="UniProtKB-UniRule"/>
</dbReference>
<dbReference type="PANTHER" id="PTHR12751">
    <property type="entry name" value="PHOSPHATASE AND ACTIN REGULATOR PHACTR"/>
    <property type="match status" value="1"/>
</dbReference>
<keyword evidence="13" id="KW-1185">Reference proteome</keyword>
<feature type="region of interest" description="Disordered" evidence="11">
    <location>
        <begin position="1"/>
        <end position="44"/>
    </location>
</feature>
<dbReference type="GO" id="GO:0007266">
    <property type="term" value="P:Rho protein signal transduction"/>
    <property type="evidence" value="ECO:0007669"/>
    <property type="project" value="UniProtKB-UniRule"/>
</dbReference>
<evidence type="ECO:0000256" key="9">
    <source>
        <dbReference type="PROSITE-ProRule" id="PRU00401"/>
    </source>
</evidence>
<evidence type="ECO:0000256" key="4">
    <source>
        <dbReference type="ARBA" id="ARBA00022490"/>
    </source>
</evidence>
<evidence type="ECO:0000256" key="1">
    <source>
        <dbReference type="ARBA" id="ARBA00009795"/>
    </source>
</evidence>
<comment type="subcellular location">
    <subcellularLocation>
        <location evidence="10">Cytoplasm</location>
    </subcellularLocation>
    <subcellularLocation>
        <location evidence="10">Cell projection</location>
        <location evidence="10">Lamellipodium</location>
    </subcellularLocation>
</comment>
<dbReference type="SMART" id="SM00707">
    <property type="entry name" value="RPEL"/>
    <property type="match status" value="3"/>
</dbReference>
<dbReference type="Gene3D" id="6.10.140.2130">
    <property type="match status" value="1"/>
</dbReference>
<keyword evidence="3 10" id="KW-0217">Developmental protein</keyword>
<feature type="compositionally biased region" description="Polar residues" evidence="11">
    <location>
        <begin position="153"/>
        <end position="171"/>
    </location>
</feature>
<feature type="region of interest" description="Disordered" evidence="11">
    <location>
        <begin position="498"/>
        <end position="558"/>
    </location>
</feature>
<dbReference type="GO" id="GO:0030027">
    <property type="term" value="C:lamellipodium"/>
    <property type="evidence" value="ECO:0007669"/>
    <property type="project" value="UniProtKB-SubCell"/>
</dbReference>
<feature type="compositionally biased region" description="Low complexity" evidence="11">
    <location>
        <begin position="234"/>
        <end position="257"/>
    </location>
</feature>
<organism evidence="12 13">
    <name type="scientific">Camelus dromedarius</name>
    <name type="common">Dromedary</name>
    <name type="synonym">Arabian camel</name>
    <dbReference type="NCBI Taxonomy" id="9838"/>
    <lineage>
        <taxon>Eukaryota</taxon>
        <taxon>Metazoa</taxon>
        <taxon>Chordata</taxon>
        <taxon>Craniata</taxon>
        <taxon>Vertebrata</taxon>
        <taxon>Euteleostomi</taxon>
        <taxon>Mammalia</taxon>
        <taxon>Eutheria</taxon>
        <taxon>Laurasiatheria</taxon>
        <taxon>Artiodactyla</taxon>
        <taxon>Tylopoda</taxon>
        <taxon>Camelidae</taxon>
        <taxon>Camelus</taxon>
    </lineage>
</organism>
<feature type="compositionally biased region" description="Low complexity" evidence="11">
    <location>
        <begin position="318"/>
        <end position="327"/>
    </location>
</feature>
<feature type="region of interest" description="Disordered" evidence="11">
    <location>
        <begin position="602"/>
        <end position="625"/>
    </location>
</feature>
<dbReference type="Proteomes" id="UP000299084">
    <property type="component" value="Unassembled WGS sequence"/>
</dbReference>
<dbReference type="GO" id="GO:0001843">
    <property type="term" value="P:neural tube closure"/>
    <property type="evidence" value="ECO:0007669"/>
    <property type="project" value="UniProtKB-UniRule"/>
</dbReference>
<proteinExistence type="inferred from homology"/>
<dbReference type="EMBL" id="JWIN03000013">
    <property type="protein sequence ID" value="KAB1269240.1"/>
    <property type="molecule type" value="Genomic_DNA"/>
</dbReference>
<comment type="function">
    <text evidence="10">Regulator of protein phosphatase 1 (PP1) required for neural tube and optic fissure closure, and enteric neural crest cell (ENCCs) migration during development. Acts as an activator of PP1. During neural tube closure, localizes to the ventral neural tube and activates PP1, leading to down-regulate cell proliferation within cranial neural tissue and the neural retina. Also acts as a regulator of migration of enteric neural crest cells (ENCCs) by activating PP1, leading to repression of the integrin signaling through the rho/rock pathway.</text>
</comment>
<dbReference type="GO" id="GO:0030036">
    <property type="term" value="P:actin cytoskeleton organization"/>
    <property type="evidence" value="ECO:0007669"/>
    <property type="project" value="UniProtKB-UniRule"/>
</dbReference>
<dbReference type="GO" id="GO:0005737">
    <property type="term" value="C:cytoplasm"/>
    <property type="evidence" value="ECO:0007669"/>
    <property type="project" value="UniProtKB-SubCell"/>
</dbReference>
<keyword evidence="4 10" id="KW-0963">Cytoplasm</keyword>
<evidence type="ECO:0000256" key="10">
    <source>
        <dbReference type="RuleBase" id="RU367131"/>
    </source>
</evidence>
<dbReference type="GO" id="GO:0051726">
    <property type="term" value="P:regulation of cell cycle"/>
    <property type="evidence" value="ECO:0007669"/>
    <property type="project" value="UniProtKB-UniRule"/>
</dbReference>
<feature type="repeat" description="RPEL" evidence="9">
    <location>
        <begin position="593"/>
        <end position="618"/>
    </location>
</feature>
<dbReference type="GO" id="GO:0048484">
    <property type="term" value="P:enteric nervous system development"/>
    <property type="evidence" value="ECO:0007669"/>
    <property type="project" value="UniProtKB-UniRule"/>
</dbReference>
<dbReference type="PANTHER" id="PTHR12751:SF4">
    <property type="entry name" value="PHOSPHATASE AND ACTIN REGULATOR 4"/>
    <property type="match status" value="1"/>
</dbReference>
<feature type="non-terminal residue" evidence="12">
    <location>
        <position position="1"/>
    </location>
</feature>
<feature type="compositionally biased region" description="Low complexity" evidence="11">
    <location>
        <begin position="199"/>
        <end position="223"/>
    </location>
</feature>
<feature type="region of interest" description="Disordered" evidence="11">
    <location>
        <begin position="94"/>
        <end position="373"/>
    </location>
</feature>
<evidence type="ECO:0000256" key="6">
    <source>
        <dbReference type="ARBA" id="ARBA00022902"/>
    </source>
</evidence>
<dbReference type="GO" id="GO:0001755">
    <property type="term" value="P:neural crest cell migration"/>
    <property type="evidence" value="ECO:0007669"/>
    <property type="project" value="UniProtKB-UniRule"/>
</dbReference>
<dbReference type="GO" id="GO:0072542">
    <property type="term" value="F:protein phosphatase activator activity"/>
    <property type="evidence" value="ECO:0007669"/>
    <property type="project" value="UniProtKB-UniRule"/>
</dbReference>
<keyword evidence="6 10" id="KW-0524">Neurogenesis</keyword>